<feature type="domain" description="RNA polymerase sigma-70 region 2" evidence="1">
    <location>
        <begin position="9"/>
        <end position="76"/>
    </location>
</feature>
<comment type="caution">
    <text evidence="2">The sequence shown here is derived from an EMBL/GenBank/DDBJ whole genome shotgun (WGS) entry which is preliminary data.</text>
</comment>
<reference evidence="2 3" key="1">
    <citation type="submission" date="2019-07" db="EMBL/GenBank/DDBJ databases">
        <title>Genomic Encyclopedia of Archaeal and Bacterial Type Strains, Phase II (KMG-II): from individual species to whole genera.</title>
        <authorList>
            <person name="Goeker M."/>
        </authorList>
    </citation>
    <scope>NUCLEOTIDE SEQUENCE [LARGE SCALE GENOMIC DNA]</scope>
    <source>
        <strain evidence="2 3">DSM 17527</strain>
    </source>
</reference>
<dbReference type="PANTHER" id="PTHR47756:SF2">
    <property type="entry name" value="BLL6612 PROTEIN"/>
    <property type="match status" value="1"/>
</dbReference>
<dbReference type="RefSeq" id="WP_246131546.1">
    <property type="nucleotide sequence ID" value="NZ_VNHU01000012.1"/>
</dbReference>
<dbReference type="PANTHER" id="PTHR47756">
    <property type="entry name" value="BLL6612 PROTEIN-RELATED"/>
    <property type="match status" value="1"/>
</dbReference>
<dbReference type="Proteomes" id="UP000324376">
    <property type="component" value="Unassembled WGS sequence"/>
</dbReference>
<dbReference type="GO" id="GO:0003700">
    <property type="term" value="F:DNA-binding transcription factor activity"/>
    <property type="evidence" value="ECO:0007669"/>
    <property type="project" value="InterPro"/>
</dbReference>
<evidence type="ECO:0000313" key="2">
    <source>
        <dbReference type="EMBL" id="TYP70415.1"/>
    </source>
</evidence>
<organism evidence="2 3">
    <name type="scientific">Aquimarina intermedia</name>
    <dbReference type="NCBI Taxonomy" id="350814"/>
    <lineage>
        <taxon>Bacteria</taxon>
        <taxon>Pseudomonadati</taxon>
        <taxon>Bacteroidota</taxon>
        <taxon>Flavobacteriia</taxon>
        <taxon>Flavobacteriales</taxon>
        <taxon>Flavobacteriaceae</taxon>
        <taxon>Aquimarina</taxon>
    </lineage>
</organism>
<sequence length="77" mass="8936">MESKVIDHLFRHHSGKMVSVLTRIFGLAHLEVIEDAVQDTFIQASISWRHKQPDNPEAWLTQAAKNRVLDIFRKLKS</sequence>
<dbReference type="Gene3D" id="1.10.1740.10">
    <property type="match status" value="1"/>
</dbReference>
<accession>A0A5S5BTB1</accession>
<dbReference type="InterPro" id="IPR007627">
    <property type="entry name" value="RNA_pol_sigma70_r2"/>
</dbReference>
<dbReference type="Pfam" id="PF04542">
    <property type="entry name" value="Sigma70_r2"/>
    <property type="match status" value="1"/>
</dbReference>
<dbReference type="SUPFAM" id="SSF88946">
    <property type="entry name" value="Sigma2 domain of RNA polymerase sigma factors"/>
    <property type="match status" value="1"/>
</dbReference>
<protein>
    <submittedName>
        <fullName evidence="2">RNA polymerase sigma-70 factor (ECF subfamily)</fullName>
    </submittedName>
</protein>
<gene>
    <name evidence="2" type="ORF">BD809_1127</name>
</gene>
<keyword evidence="3" id="KW-1185">Reference proteome</keyword>
<name>A0A5S5BTB1_9FLAO</name>
<evidence type="ECO:0000313" key="3">
    <source>
        <dbReference type="Proteomes" id="UP000324376"/>
    </source>
</evidence>
<dbReference type="EMBL" id="VNHU01000012">
    <property type="protein sequence ID" value="TYP70415.1"/>
    <property type="molecule type" value="Genomic_DNA"/>
</dbReference>
<dbReference type="AlphaFoldDB" id="A0A5S5BTB1"/>
<dbReference type="GO" id="GO:0006352">
    <property type="term" value="P:DNA-templated transcription initiation"/>
    <property type="evidence" value="ECO:0007669"/>
    <property type="project" value="InterPro"/>
</dbReference>
<dbReference type="InterPro" id="IPR013325">
    <property type="entry name" value="RNA_pol_sigma_r2"/>
</dbReference>
<evidence type="ECO:0000259" key="1">
    <source>
        <dbReference type="Pfam" id="PF04542"/>
    </source>
</evidence>
<proteinExistence type="predicted"/>